<proteinExistence type="predicted"/>
<sequence length="61" mass="7230">MTKRIKAHIHVMLENDELIIERYEVVVAIKDSVDYLRTLPVHSNRETLELQSRIDDLEVKN</sequence>
<dbReference type="EMBL" id="CP111017">
    <property type="protein sequence ID" value="WAR08036.1"/>
    <property type="molecule type" value="Genomic_DNA"/>
</dbReference>
<keyword evidence="2" id="KW-1185">Reference proteome</keyword>
<reference evidence="1" key="1">
    <citation type="submission" date="2022-11" db="EMBL/GenBank/DDBJ databases">
        <title>Centuries of genome instability and evolution in soft-shell clam transmissible cancer (bioRxiv).</title>
        <authorList>
            <person name="Hart S.F.M."/>
            <person name="Yonemitsu M.A."/>
            <person name="Giersch R.M."/>
            <person name="Beal B.F."/>
            <person name="Arriagada G."/>
            <person name="Davis B.W."/>
            <person name="Ostrander E.A."/>
            <person name="Goff S.P."/>
            <person name="Metzger M.J."/>
        </authorList>
    </citation>
    <scope>NUCLEOTIDE SEQUENCE</scope>
    <source>
        <strain evidence="1">MELC-2E11</strain>
        <tissue evidence="1">Siphon/mantle</tissue>
    </source>
</reference>
<protein>
    <recommendedName>
        <fullName evidence="3">Phage protein</fullName>
    </recommendedName>
</protein>
<organism evidence="1 2">
    <name type="scientific">Mya arenaria</name>
    <name type="common">Soft-shell clam</name>
    <dbReference type="NCBI Taxonomy" id="6604"/>
    <lineage>
        <taxon>Eukaryota</taxon>
        <taxon>Metazoa</taxon>
        <taxon>Spiralia</taxon>
        <taxon>Lophotrochozoa</taxon>
        <taxon>Mollusca</taxon>
        <taxon>Bivalvia</taxon>
        <taxon>Autobranchia</taxon>
        <taxon>Heteroconchia</taxon>
        <taxon>Euheterodonta</taxon>
        <taxon>Imparidentia</taxon>
        <taxon>Neoheterodontei</taxon>
        <taxon>Myida</taxon>
        <taxon>Myoidea</taxon>
        <taxon>Myidae</taxon>
        <taxon>Mya</taxon>
    </lineage>
</organism>
<evidence type="ECO:0000313" key="2">
    <source>
        <dbReference type="Proteomes" id="UP001164746"/>
    </source>
</evidence>
<name>A0ABY7ELF5_MYAAR</name>
<gene>
    <name evidence="1" type="ORF">MAR_017994</name>
</gene>
<accession>A0ABY7ELF5</accession>
<evidence type="ECO:0000313" key="1">
    <source>
        <dbReference type="EMBL" id="WAR08036.1"/>
    </source>
</evidence>
<dbReference type="Proteomes" id="UP001164746">
    <property type="component" value="Chromosome 6"/>
</dbReference>
<evidence type="ECO:0008006" key="3">
    <source>
        <dbReference type="Google" id="ProtNLM"/>
    </source>
</evidence>